<feature type="domain" description="TLC" evidence="7">
    <location>
        <begin position="73"/>
        <end position="281"/>
    </location>
</feature>
<evidence type="ECO:0000313" key="9">
    <source>
        <dbReference type="Proteomes" id="UP000693970"/>
    </source>
</evidence>
<dbReference type="PANTHER" id="PTHR31766">
    <property type="entry name" value="GLABROUS1 ENHANCER-BINDING PROTEIN-LIKE 2"/>
    <property type="match status" value="1"/>
</dbReference>
<feature type="transmembrane region" description="Helical" evidence="6">
    <location>
        <begin position="267"/>
        <end position="289"/>
    </location>
</feature>
<dbReference type="OrthoDB" id="204175at2759"/>
<comment type="caution">
    <text evidence="8">The sequence shown here is derived from an EMBL/GenBank/DDBJ whole genome shotgun (WGS) entry which is preliminary data.</text>
</comment>
<gene>
    <name evidence="8" type="ORF">IV203_028566</name>
</gene>
<dbReference type="SMART" id="SM00724">
    <property type="entry name" value="TLC"/>
    <property type="match status" value="1"/>
</dbReference>
<dbReference type="Pfam" id="PF03798">
    <property type="entry name" value="TRAM_LAG1_CLN8"/>
    <property type="match status" value="1"/>
</dbReference>
<dbReference type="InterPro" id="IPR006634">
    <property type="entry name" value="TLC-dom"/>
</dbReference>
<evidence type="ECO:0000256" key="3">
    <source>
        <dbReference type="ARBA" id="ARBA00022989"/>
    </source>
</evidence>
<evidence type="ECO:0000313" key="8">
    <source>
        <dbReference type="EMBL" id="KAG7365896.1"/>
    </source>
</evidence>
<dbReference type="Proteomes" id="UP000693970">
    <property type="component" value="Unassembled WGS sequence"/>
</dbReference>
<evidence type="ECO:0000259" key="7">
    <source>
        <dbReference type="PROSITE" id="PS50922"/>
    </source>
</evidence>
<sequence length="322" mass="35833">MTAKSSVKNDANPSQKIPFVAQCWLSVYNSLFTIKIGNLDIAMTLVSACFLATVRFIAEYVMVTYFGWPAGDTLTKQAAASCGSICHSTLLCIGLITAFQTQRCDPAARMDESPHWWQQLANALLQFCTGYMVYDAVINILYLRWDPQHPFQIPVLNDDDILFLVHHIMTSTYMTLSRVIQAGHMSAMTCMLLGELTNPLHNLFMMGEVAMKLDCCNGPMAQRSHAIISVAFAAMYNLFRAIISPPIFVVVSYCLLVTKKGRTNVPLWINILWNFMIWAVVFGSGSWIAKCNGILMDFVSTQFFANGGDETGGGQTRVETEL</sequence>
<keyword evidence="4 5" id="KW-0472">Membrane</keyword>
<dbReference type="EMBL" id="JAGRRH010000007">
    <property type="protein sequence ID" value="KAG7365896.1"/>
    <property type="molecule type" value="Genomic_DNA"/>
</dbReference>
<dbReference type="PROSITE" id="PS50922">
    <property type="entry name" value="TLC"/>
    <property type="match status" value="1"/>
</dbReference>
<dbReference type="PANTHER" id="PTHR31766:SF2">
    <property type="entry name" value="GLABROUS1 ENHANCER-BINDING PROTEIN-LIKE 2"/>
    <property type="match status" value="1"/>
</dbReference>
<name>A0A9K3LSU2_9STRA</name>
<protein>
    <submittedName>
        <fullName evidence="8">TLC domain containing protein</fullName>
    </submittedName>
</protein>
<evidence type="ECO:0000256" key="2">
    <source>
        <dbReference type="ARBA" id="ARBA00022692"/>
    </source>
</evidence>
<feature type="transmembrane region" description="Helical" evidence="6">
    <location>
        <begin position="78"/>
        <end position="99"/>
    </location>
</feature>
<dbReference type="InterPro" id="IPR040327">
    <property type="entry name" value="At5g14285-like"/>
</dbReference>
<proteinExistence type="predicted"/>
<accession>A0A9K3LSU2</accession>
<comment type="subcellular location">
    <subcellularLocation>
        <location evidence="1">Membrane</location>
        <topology evidence="1">Multi-pass membrane protein</topology>
    </subcellularLocation>
</comment>
<reference evidence="8" key="1">
    <citation type="journal article" date="2021" name="Sci. Rep.">
        <title>Diploid genomic architecture of Nitzschia inconspicua, an elite biomass production diatom.</title>
        <authorList>
            <person name="Oliver A."/>
            <person name="Podell S."/>
            <person name="Pinowska A."/>
            <person name="Traller J.C."/>
            <person name="Smith S.R."/>
            <person name="McClure R."/>
            <person name="Beliaev A."/>
            <person name="Bohutskyi P."/>
            <person name="Hill E.A."/>
            <person name="Rabines A."/>
            <person name="Zheng H."/>
            <person name="Allen L.Z."/>
            <person name="Kuo A."/>
            <person name="Grigoriev I.V."/>
            <person name="Allen A.E."/>
            <person name="Hazlebeck D."/>
            <person name="Allen E.E."/>
        </authorList>
    </citation>
    <scope>NUCLEOTIDE SEQUENCE</scope>
    <source>
        <strain evidence="8">Hildebrandi</strain>
    </source>
</reference>
<evidence type="ECO:0000256" key="4">
    <source>
        <dbReference type="ARBA" id="ARBA00023136"/>
    </source>
</evidence>
<keyword evidence="9" id="KW-1185">Reference proteome</keyword>
<dbReference type="GO" id="GO:0016020">
    <property type="term" value="C:membrane"/>
    <property type="evidence" value="ECO:0007669"/>
    <property type="project" value="UniProtKB-SubCell"/>
</dbReference>
<feature type="transmembrane region" description="Helical" evidence="6">
    <location>
        <begin position="39"/>
        <end position="58"/>
    </location>
</feature>
<evidence type="ECO:0000256" key="6">
    <source>
        <dbReference type="SAM" id="Phobius"/>
    </source>
</evidence>
<reference evidence="8" key="2">
    <citation type="submission" date="2021-04" db="EMBL/GenBank/DDBJ databases">
        <authorList>
            <person name="Podell S."/>
        </authorList>
    </citation>
    <scope>NUCLEOTIDE SEQUENCE</scope>
    <source>
        <strain evidence="8">Hildebrandi</strain>
    </source>
</reference>
<feature type="transmembrane region" description="Helical" evidence="6">
    <location>
        <begin position="120"/>
        <end position="142"/>
    </location>
</feature>
<evidence type="ECO:0000256" key="5">
    <source>
        <dbReference type="PROSITE-ProRule" id="PRU00205"/>
    </source>
</evidence>
<evidence type="ECO:0000256" key="1">
    <source>
        <dbReference type="ARBA" id="ARBA00004141"/>
    </source>
</evidence>
<dbReference type="AlphaFoldDB" id="A0A9K3LSU2"/>
<feature type="transmembrane region" description="Helical" evidence="6">
    <location>
        <begin position="227"/>
        <end position="255"/>
    </location>
</feature>
<keyword evidence="2 5" id="KW-0812">Transmembrane</keyword>
<keyword evidence="3 6" id="KW-1133">Transmembrane helix</keyword>
<organism evidence="8 9">
    <name type="scientific">Nitzschia inconspicua</name>
    <dbReference type="NCBI Taxonomy" id="303405"/>
    <lineage>
        <taxon>Eukaryota</taxon>
        <taxon>Sar</taxon>
        <taxon>Stramenopiles</taxon>
        <taxon>Ochrophyta</taxon>
        <taxon>Bacillariophyta</taxon>
        <taxon>Bacillariophyceae</taxon>
        <taxon>Bacillariophycidae</taxon>
        <taxon>Bacillariales</taxon>
        <taxon>Bacillariaceae</taxon>
        <taxon>Nitzschia</taxon>
    </lineage>
</organism>